<gene>
    <name evidence="2" type="ORF">ISP19_00915</name>
</gene>
<dbReference type="NCBIfam" id="NF047335">
    <property type="entry name" value="T3SS_XAC0095"/>
    <property type="match status" value="1"/>
</dbReference>
<evidence type="ECO:0000259" key="1">
    <source>
        <dbReference type="Pfam" id="PF26642"/>
    </source>
</evidence>
<sequence>MDKRSKTPVGKLPRERYTLSEDAYETLCLVRDELRLFASVAARRSKGNPDVIIGRNRLAYCFDYLAQRVEGAVSRIGDTLAKKTPDRSAEGKVRKD</sequence>
<accession>A0ABS2K015</accession>
<evidence type="ECO:0000313" key="3">
    <source>
        <dbReference type="Proteomes" id="UP001430149"/>
    </source>
</evidence>
<protein>
    <recommendedName>
        <fullName evidence="1">XAC0095-like domain-containing protein</fullName>
    </recommendedName>
</protein>
<dbReference type="EMBL" id="JADIKE010000018">
    <property type="protein sequence ID" value="MBM7123925.1"/>
    <property type="molecule type" value="Genomic_DNA"/>
</dbReference>
<comment type="caution">
    <text evidence="2">The sequence shown here is derived from an EMBL/GenBank/DDBJ whole genome shotgun (WGS) entry which is preliminary data.</text>
</comment>
<keyword evidence="3" id="KW-1185">Reference proteome</keyword>
<organism evidence="2 3">
    <name type="scientific">Dyella flava</name>
    <dbReference type="NCBI Taxonomy" id="1920170"/>
    <lineage>
        <taxon>Bacteria</taxon>
        <taxon>Pseudomonadati</taxon>
        <taxon>Pseudomonadota</taxon>
        <taxon>Gammaproteobacteria</taxon>
        <taxon>Lysobacterales</taxon>
        <taxon>Rhodanobacteraceae</taxon>
        <taxon>Dyella</taxon>
    </lineage>
</organism>
<feature type="domain" description="XAC0095-like" evidence="1">
    <location>
        <begin position="16"/>
        <end position="74"/>
    </location>
</feature>
<dbReference type="Pfam" id="PF26642">
    <property type="entry name" value="XAC0095_dom"/>
    <property type="match status" value="1"/>
</dbReference>
<reference evidence="2" key="1">
    <citation type="submission" date="2020-10" db="EMBL/GenBank/DDBJ databases">
        <title>Phylogeny of dyella-like bacteria.</title>
        <authorList>
            <person name="Fu J."/>
        </authorList>
    </citation>
    <scope>NUCLEOTIDE SEQUENCE</scope>
    <source>
        <strain evidence="2">DHOC52</strain>
    </source>
</reference>
<dbReference type="Proteomes" id="UP001430149">
    <property type="component" value="Unassembled WGS sequence"/>
</dbReference>
<dbReference type="RefSeq" id="WP_204678617.1">
    <property type="nucleotide sequence ID" value="NZ_BSNR01000025.1"/>
</dbReference>
<dbReference type="InterPro" id="IPR058099">
    <property type="entry name" value="T3SS_XAC0095_dom"/>
</dbReference>
<proteinExistence type="predicted"/>
<name>A0ABS2K015_9GAMM</name>
<evidence type="ECO:0000313" key="2">
    <source>
        <dbReference type="EMBL" id="MBM7123925.1"/>
    </source>
</evidence>